<dbReference type="eggNOG" id="arCOG02421">
    <property type="taxonomic scope" value="Archaea"/>
</dbReference>
<dbReference type="STRING" id="679926.Mpet_2216"/>
<feature type="transmembrane region" description="Helical" evidence="1">
    <location>
        <begin position="12"/>
        <end position="33"/>
    </location>
</feature>
<evidence type="ECO:0000259" key="2">
    <source>
        <dbReference type="Pfam" id="PF07790"/>
    </source>
</evidence>
<keyword evidence="1" id="KW-1133">Transmembrane helix</keyword>
<dbReference type="EMBL" id="CP002117">
    <property type="protein sequence ID" value="ADN36964.1"/>
    <property type="molecule type" value="Genomic_DNA"/>
</dbReference>
<sequence precursor="true">MRCNPCHAVSAVVGVMVMLSLLIVIAALLSAYAGGLVRAPAHSPSAELAVYTAGGGPNFSIIFEHRSGEALSPGNTQIVTFVDDKEGIFMLSEIQSEKFYAGSKVTTPDRAETAKLMGLTTEELAGYIANRTPVEISVYDLPSGSVIYRSNIILEEK</sequence>
<dbReference type="Pfam" id="PF07790">
    <property type="entry name" value="Pilin_N"/>
    <property type="match status" value="1"/>
</dbReference>
<dbReference type="RefSeq" id="WP_013330141.1">
    <property type="nucleotide sequence ID" value="NC_014507.1"/>
</dbReference>
<protein>
    <recommendedName>
        <fullName evidence="2">Archaeal Type IV pilin N-terminal domain-containing protein</fullName>
    </recommendedName>
</protein>
<evidence type="ECO:0000256" key="1">
    <source>
        <dbReference type="SAM" id="Phobius"/>
    </source>
</evidence>
<organism evidence="3 4">
    <name type="scientific">Methanolacinia petrolearia (strain DSM 11571 / OCM 486 / SEBR 4847)</name>
    <name type="common">Methanoplanus petrolearius</name>
    <dbReference type="NCBI Taxonomy" id="679926"/>
    <lineage>
        <taxon>Archaea</taxon>
        <taxon>Methanobacteriati</taxon>
        <taxon>Methanobacteriota</taxon>
        <taxon>Stenosarchaea group</taxon>
        <taxon>Methanomicrobia</taxon>
        <taxon>Methanomicrobiales</taxon>
        <taxon>Methanomicrobiaceae</taxon>
        <taxon>Methanolacinia</taxon>
    </lineage>
</organism>
<dbReference type="HOGENOM" id="CLU_1674019_0_0_2"/>
<evidence type="ECO:0000313" key="4">
    <source>
        <dbReference type="Proteomes" id="UP000006565"/>
    </source>
</evidence>
<proteinExistence type="predicted"/>
<evidence type="ECO:0000313" key="3">
    <source>
        <dbReference type="EMBL" id="ADN36964.1"/>
    </source>
</evidence>
<dbReference type="InterPro" id="IPR012859">
    <property type="entry name" value="Pilin_N_archaeal"/>
</dbReference>
<dbReference type="KEGG" id="mpi:Mpet_2216"/>
<accession>E1RKM5</accession>
<keyword evidence="4" id="KW-1185">Reference proteome</keyword>
<gene>
    <name evidence="3" type="ordered locus">Mpet_2216</name>
</gene>
<dbReference type="Proteomes" id="UP000006565">
    <property type="component" value="Chromosome"/>
</dbReference>
<feature type="domain" description="Archaeal Type IV pilin N-terminal" evidence="2">
    <location>
        <begin position="8"/>
        <end position="82"/>
    </location>
</feature>
<name>E1RKM5_METP4</name>
<dbReference type="AlphaFoldDB" id="E1RKM5"/>
<keyword evidence="1" id="KW-0472">Membrane</keyword>
<dbReference type="OrthoDB" id="111793at2157"/>
<reference evidence="3 4" key="1">
    <citation type="journal article" date="2010" name="Stand. Genomic Sci.">
        <title>Complete genome sequence of Methanoplanus petrolearius type strain (SEBR 4847).</title>
        <authorList>
            <person name="Brambilla E."/>
            <person name="Djao O.D."/>
            <person name="Daligault H."/>
            <person name="Lapidus A."/>
            <person name="Lucas S."/>
            <person name="Hammon N."/>
            <person name="Nolan M."/>
            <person name="Tice H."/>
            <person name="Cheng J.F."/>
            <person name="Han C."/>
            <person name="Tapia R."/>
            <person name="Goodwin L."/>
            <person name="Pitluck S."/>
            <person name="Liolios K."/>
            <person name="Ivanova N."/>
            <person name="Mavromatis K."/>
            <person name="Mikhailova N."/>
            <person name="Pati A."/>
            <person name="Chen A."/>
            <person name="Palaniappan K."/>
            <person name="Land M."/>
            <person name="Hauser L."/>
            <person name="Chang Y.J."/>
            <person name="Jeffries C.D."/>
            <person name="Rohde M."/>
            <person name="Spring S."/>
            <person name="Sikorski J."/>
            <person name="Goker M."/>
            <person name="Woyke T."/>
            <person name="Bristow J."/>
            <person name="Eisen J.A."/>
            <person name="Markowitz V."/>
            <person name="Hugenholtz P."/>
            <person name="Kyrpides N.C."/>
            <person name="Klenk H.P."/>
        </authorList>
    </citation>
    <scope>NUCLEOTIDE SEQUENCE [LARGE SCALE GENOMIC DNA]</scope>
    <source>
        <strain evidence="4">DSM 11571 / OCM 486 / SEBR 4847</strain>
    </source>
</reference>
<keyword evidence="1" id="KW-0812">Transmembrane</keyword>
<dbReference type="GeneID" id="9744701"/>